<organism evidence="2 3">
    <name type="scientific">Sistotremastrum suecicum HHB10207 ss-3</name>
    <dbReference type="NCBI Taxonomy" id="1314776"/>
    <lineage>
        <taxon>Eukaryota</taxon>
        <taxon>Fungi</taxon>
        <taxon>Dikarya</taxon>
        <taxon>Basidiomycota</taxon>
        <taxon>Agaricomycotina</taxon>
        <taxon>Agaricomycetes</taxon>
        <taxon>Sistotremastrales</taxon>
        <taxon>Sistotremastraceae</taxon>
        <taxon>Sistotremastrum</taxon>
    </lineage>
</organism>
<evidence type="ECO:0000313" key="2">
    <source>
        <dbReference type="EMBL" id="KZT36318.1"/>
    </source>
</evidence>
<evidence type="ECO:0000256" key="1">
    <source>
        <dbReference type="SAM" id="MobiDB-lite"/>
    </source>
</evidence>
<accession>A0A166BFL0</accession>
<dbReference type="Proteomes" id="UP000076798">
    <property type="component" value="Unassembled WGS sequence"/>
</dbReference>
<name>A0A166BFL0_9AGAM</name>
<feature type="non-terminal residue" evidence="2">
    <location>
        <position position="55"/>
    </location>
</feature>
<keyword evidence="3" id="KW-1185">Reference proteome</keyword>
<proteinExistence type="predicted"/>
<dbReference type="EMBL" id="KV428111">
    <property type="protein sequence ID" value="KZT36318.1"/>
    <property type="molecule type" value="Genomic_DNA"/>
</dbReference>
<protein>
    <submittedName>
        <fullName evidence="2">Uncharacterized protein</fullName>
    </submittedName>
</protein>
<evidence type="ECO:0000313" key="3">
    <source>
        <dbReference type="Proteomes" id="UP000076798"/>
    </source>
</evidence>
<sequence length="55" mass="5929">MPQPPPINSITSSAPSGNTIGQENRGIWGGLRDGWMDVGLDAVMRSRKSVIINHI</sequence>
<feature type="region of interest" description="Disordered" evidence="1">
    <location>
        <begin position="1"/>
        <end position="26"/>
    </location>
</feature>
<feature type="compositionally biased region" description="Polar residues" evidence="1">
    <location>
        <begin position="8"/>
        <end position="22"/>
    </location>
</feature>
<reference evidence="2 3" key="1">
    <citation type="journal article" date="2016" name="Mol. Biol. Evol.">
        <title>Comparative Genomics of Early-Diverging Mushroom-Forming Fungi Provides Insights into the Origins of Lignocellulose Decay Capabilities.</title>
        <authorList>
            <person name="Nagy L.G."/>
            <person name="Riley R."/>
            <person name="Tritt A."/>
            <person name="Adam C."/>
            <person name="Daum C."/>
            <person name="Floudas D."/>
            <person name="Sun H."/>
            <person name="Yadav J.S."/>
            <person name="Pangilinan J."/>
            <person name="Larsson K.H."/>
            <person name="Matsuura K."/>
            <person name="Barry K."/>
            <person name="Labutti K."/>
            <person name="Kuo R."/>
            <person name="Ohm R.A."/>
            <person name="Bhattacharya S.S."/>
            <person name="Shirouzu T."/>
            <person name="Yoshinaga Y."/>
            <person name="Martin F.M."/>
            <person name="Grigoriev I.V."/>
            <person name="Hibbett D.S."/>
        </authorList>
    </citation>
    <scope>NUCLEOTIDE SEQUENCE [LARGE SCALE GENOMIC DNA]</scope>
    <source>
        <strain evidence="2 3">HHB10207 ss-3</strain>
    </source>
</reference>
<dbReference type="AlphaFoldDB" id="A0A166BFL0"/>
<gene>
    <name evidence="2" type="ORF">SISSUDRAFT_1050103</name>
</gene>